<reference evidence="9 10" key="1">
    <citation type="submission" date="2010-07" db="EMBL/GenBank/DDBJ databases">
        <authorList>
            <person name="Muzny D."/>
            <person name="Qin X."/>
            <person name="Deng J."/>
            <person name="Jiang H."/>
            <person name="Liu Y."/>
            <person name="Qu J."/>
            <person name="Song X.-Z."/>
            <person name="Zhang L."/>
            <person name="Thornton R."/>
            <person name="Coyle M."/>
            <person name="Francisco L."/>
            <person name="Jackson L."/>
            <person name="Javaid M."/>
            <person name="Korchina V."/>
            <person name="Kovar C."/>
            <person name="Mata R."/>
            <person name="Mathew T."/>
            <person name="Ngo R."/>
            <person name="Nguyen L."/>
            <person name="Nguyen N."/>
            <person name="Okwuonu G."/>
            <person name="Ongeri F."/>
            <person name="Pham C."/>
            <person name="Simmons D."/>
            <person name="Wilczek-Boney K."/>
            <person name="Hale W."/>
            <person name="Jakkamsetti A."/>
            <person name="Pham P."/>
            <person name="Ruth R."/>
            <person name="San Lucas F."/>
            <person name="Warren J."/>
            <person name="Zhang J."/>
            <person name="Zhao Z."/>
            <person name="Zhou C."/>
            <person name="Zhu D."/>
            <person name="Lee S."/>
            <person name="Bess C."/>
            <person name="Blankenburg K."/>
            <person name="Forbes L."/>
            <person name="Fu Q."/>
            <person name="Gubbala S."/>
            <person name="Hirani K."/>
            <person name="Jayaseelan J.C."/>
            <person name="Lara F."/>
            <person name="Munidasa M."/>
            <person name="Palculict T."/>
            <person name="Patil S."/>
            <person name="Pu L.-L."/>
            <person name="Saada N."/>
            <person name="Tang L."/>
            <person name="Weissenberger G."/>
            <person name="Zhu Y."/>
            <person name="Hemphill L."/>
            <person name="Shang Y."/>
            <person name="Youmans B."/>
            <person name="Ayvaz T."/>
            <person name="Ross M."/>
            <person name="Santibanez J."/>
            <person name="Aqrawi P."/>
            <person name="Gross S."/>
            <person name="Joshi V."/>
            <person name="Fowler G."/>
            <person name="Nazareth L."/>
            <person name="Reid J."/>
            <person name="Worley K."/>
            <person name="Petrosino J."/>
            <person name="Highlander S."/>
            <person name="Gibbs R."/>
        </authorList>
    </citation>
    <scope>NUCLEOTIDE SEQUENCE [LARGE SCALE GENOMIC DNA]</scope>
    <source>
        <strain evidence="9 10">ATCC 6249</strain>
    </source>
</reference>
<evidence type="ECO:0000256" key="2">
    <source>
        <dbReference type="ARBA" id="ARBA00006669"/>
    </source>
</evidence>
<dbReference type="InterPro" id="IPR006419">
    <property type="entry name" value="NMN_transpt_PnuC"/>
</dbReference>
<dbReference type="Proteomes" id="UP000003823">
    <property type="component" value="Unassembled WGS sequence"/>
</dbReference>
<dbReference type="eggNOG" id="COG3201">
    <property type="taxonomic scope" value="Bacteria"/>
</dbReference>
<evidence type="ECO:0000256" key="8">
    <source>
        <dbReference type="SAM" id="Phobius"/>
    </source>
</evidence>
<dbReference type="PANTHER" id="PTHR36122">
    <property type="entry name" value="NICOTINAMIDE RIBOSIDE TRANSPORTER PNUC"/>
    <property type="match status" value="1"/>
</dbReference>
<keyword evidence="3" id="KW-0813">Transport</keyword>
<keyword evidence="4" id="KW-1003">Cell membrane</keyword>
<comment type="subcellular location">
    <subcellularLocation>
        <location evidence="1">Cell membrane</location>
        <topology evidence="1">Multi-pass membrane protein</topology>
    </subcellularLocation>
</comment>
<evidence type="ECO:0000256" key="4">
    <source>
        <dbReference type="ARBA" id="ARBA00022475"/>
    </source>
</evidence>
<dbReference type="GO" id="GO:0034257">
    <property type="term" value="F:nicotinamide riboside transmembrane transporter activity"/>
    <property type="evidence" value="ECO:0007669"/>
    <property type="project" value="InterPro"/>
</dbReference>
<evidence type="ECO:0000256" key="5">
    <source>
        <dbReference type="ARBA" id="ARBA00022692"/>
    </source>
</evidence>
<feature type="transmembrane region" description="Helical" evidence="8">
    <location>
        <begin position="40"/>
        <end position="60"/>
    </location>
</feature>
<evidence type="ECO:0000313" key="10">
    <source>
        <dbReference type="Proteomes" id="UP000003823"/>
    </source>
</evidence>
<dbReference type="PANTHER" id="PTHR36122:SF2">
    <property type="entry name" value="NICOTINAMIDE RIBOSIDE TRANSPORTER PNUC"/>
    <property type="match status" value="1"/>
</dbReference>
<protein>
    <submittedName>
        <fullName evidence="9">Nicotinamide mononucleotide transporter PnuC</fullName>
    </submittedName>
</protein>
<comment type="similarity">
    <text evidence="2">Belongs to the nicotinamide ribonucleoside (NR) uptake permease (TC 4.B.1) family.</text>
</comment>
<organism evidence="9 10">
    <name type="scientific">Streptococcus mitis ATCC 6249</name>
    <dbReference type="NCBI Taxonomy" id="864567"/>
    <lineage>
        <taxon>Bacteria</taxon>
        <taxon>Bacillati</taxon>
        <taxon>Bacillota</taxon>
        <taxon>Bacilli</taxon>
        <taxon>Lactobacillales</taxon>
        <taxon>Streptococcaceae</taxon>
        <taxon>Streptococcus</taxon>
        <taxon>Streptococcus mitis group</taxon>
    </lineage>
</organism>
<evidence type="ECO:0000256" key="3">
    <source>
        <dbReference type="ARBA" id="ARBA00022448"/>
    </source>
</evidence>
<dbReference type="Pfam" id="PF04973">
    <property type="entry name" value="NMN_transporter"/>
    <property type="match status" value="1"/>
</dbReference>
<comment type="caution">
    <text evidence="9">The sequence shown here is derived from an EMBL/GenBank/DDBJ whole genome shotgun (WGS) entry which is preliminary data.</text>
</comment>
<feature type="transmembrane region" description="Helical" evidence="8">
    <location>
        <begin position="96"/>
        <end position="117"/>
    </location>
</feature>
<evidence type="ECO:0000256" key="1">
    <source>
        <dbReference type="ARBA" id="ARBA00004651"/>
    </source>
</evidence>
<feature type="transmembrane region" description="Helical" evidence="8">
    <location>
        <begin position="72"/>
        <end position="89"/>
    </location>
</feature>
<dbReference type="GO" id="GO:0005886">
    <property type="term" value="C:plasma membrane"/>
    <property type="evidence" value="ECO:0007669"/>
    <property type="project" value="UniProtKB-SubCell"/>
</dbReference>
<feature type="transmembrane region" description="Helical" evidence="8">
    <location>
        <begin position="213"/>
        <end position="229"/>
    </location>
</feature>
<dbReference type="AlphaFoldDB" id="E0PNT8"/>
<evidence type="ECO:0000313" key="9">
    <source>
        <dbReference type="EMBL" id="EFM32249.1"/>
    </source>
</evidence>
<accession>E0PNT8</accession>
<dbReference type="EMBL" id="AEEN01000009">
    <property type="protein sequence ID" value="EFM32249.1"/>
    <property type="molecule type" value="Genomic_DNA"/>
</dbReference>
<sequence>MMKTVTKKITQFIENFKNVHAEARKIGFAGIMRLLWKDLFVGRSLFQWLYLIALSSVPLILEFTQNAESHDWLSLFASWTGIVCVILVAEGRASNYLFGAINSAIYLILAMNATFYGEVLTTVYFFVMQPIGLYAWLSNRINEQEKPEESHFEAKKLSVLDWLKYLALTAIIWIGMGLAYQSINSARPFRDSVTDATNGVGQLLMTRLYREQWIFWIATNLFSIYLWWGENIHIQGMYWVYTLNSLVGWYQWTKAVRKEA</sequence>
<feature type="transmembrane region" description="Helical" evidence="8">
    <location>
        <begin position="162"/>
        <end position="183"/>
    </location>
</feature>
<dbReference type="NCBIfam" id="TIGR01528">
    <property type="entry name" value="NMN_trans_PnuC"/>
    <property type="match status" value="1"/>
</dbReference>
<evidence type="ECO:0000256" key="7">
    <source>
        <dbReference type="ARBA" id="ARBA00023136"/>
    </source>
</evidence>
<keyword evidence="7 8" id="KW-0472">Membrane</keyword>
<keyword evidence="5 8" id="KW-0812">Transmembrane</keyword>
<dbReference type="HOGENOM" id="CLU_076589_4_0_9"/>
<name>E0PNT8_STRMT</name>
<keyword evidence="6 8" id="KW-1133">Transmembrane helix</keyword>
<evidence type="ECO:0000256" key="6">
    <source>
        <dbReference type="ARBA" id="ARBA00022989"/>
    </source>
</evidence>
<gene>
    <name evidence="9" type="primary">pnuC</name>
    <name evidence="9" type="ORF">HMPREF8571_0205</name>
</gene>
<proteinExistence type="inferred from homology"/>